<accession>A0A2R6Y1T4</accession>
<keyword evidence="1 4" id="KW-0808">Transferase</keyword>
<dbReference type="Pfam" id="PF13508">
    <property type="entry name" value="Acetyltransf_7"/>
    <property type="match status" value="1"/>
</dbReference>
<evidence type="ECO:0000256" key="2">
    <source>
        <dbReference type="ARBA" id="ARBA00023315"/>
    </source>
</evidence>
<dbReference type="InterPro" id="IPR016181">
    <property type="entry name" value="Acyl_CoA_acyltransferase"/>
</dbReference>
<feature type="domain" description="N-acetyltransferase" evidence="3">
    <location>
        <begin position="2"/>
        <end position="199"/>
    </location>
</feature>
<dbReference type="PANTHER" id="PTHR43877:SF1">
    <property type="entry name" value="ACETYLTRANSFERASE"/>
    <property type="match status" value="1"/>
</dbReference>
<dbReference type="InterPro" id="IPR000182">
    <property type="entry name" value="GNAT_dom"/>
</dbReference>
<protein>
    <submittedName>
        <fullName evidence="4">Acetyltransferase</fullName>
    </submittedName>
</protein>
<evidence type="ECO:0000259" key="3">
    <source>
        <dbReference type="PROSITE" id="PS51186"/>
    </source>
</evidence>
<dbReference type="Gene3D" id="3.40.630.30">
    <property type="match status" value="2"/>
</dbReference>
<dbReference type="Proteomes" id="UP000244338">
    <property type="component" value="Unassembled WGS sequence"/>
</dbReference>
<evidence type="ECO:0000313" key="4">
    <source>
        <dbReference type="EMBL" id="PTQ56644.1"/>
    </source>
</evidence>
<dbReference type="Pfam" id="PF00583">
    <property type="entry name" value="Acetyltransf_1"/>
    <property type="match status" value="1"/>
</dbReference>
<dbReference type="GO" id="GO:0016747">
    <property type="term" value="F:acyltransferase activity, transferring groups other than amino-acyl groups"/>
    <property type="evidence" value="ECO:0007669"/>
    <property type="project" value="InterPro"/>
</dbReference>
<proteinExistence type="predicted"/>
<dbReference type="AlphaFoldDB" id="A0A2R6Y1T4"/>
<dbReference type="PROSITE" id="PS51186">
    <property type="entry name" value="GNAT"/>
    <property type="match status" value="2"/>
</dbReference>
<organism evidence="4 5">
    <name type="scientific">Candidatus Carbonibacillus altaicus</name>
    <dbReference type="NCBI Taxonomy" id="2163959"/>
    <lineage>
        <taxon>Bacteria</taxon>
        <taxon>Bacillati</taxon>
        <taxon>Bacillota</taxon>
        <taxon>Bacilli</taxon>
        <taxon>Bacillales</taxon>
        <taxon>Candidatus Carbonibacillus</taxon>
    </lineage>
</organism>
<keyword evidence="2" id="KW-0012">Acyltransferase</keyword>
<name>A0A2R6Y1T4_9BACL</name>
<reference evidence="5" key="1">
    <citation type="journal article" date="2018" name="Sci. Rep.">
        <title>Lignite coal burning seam in the remote Altai Mountains harbors a hydrogen-driven thermophilic microbial community.</title>
        <authorList>
            <person name="Kadnikov V.V."/>
            <person name="Mardanov A.V."/>
            <person name="Ivasenko D.A."/>
            <person name="Antsiferov D.V."/>
            <person name="Beletsky A.V."/>
            <person name="Karnachuk O.V."/>
            <person name="Ravin N.V."/>
        </authorList>
    </citation>
    <scope>NUCLEOTIDE SEQUENCE [LARGE SCALE GENOMIC DNA]</scope>
</reference>
<dbReference type="EMBL" id="PEBX01000022">
    <property type="protein sequence ID" value="PTQ56644.1"/>
    <property type="molecule type" value="Genomic_DNA"/>
</dbReference>
<dbReference type="PANTHER" id="PTHR43877">
    <property type="entry name" value="AMINOALKYLPHOSPHONATE N-ACETYLTRANSFERASE-RELATED-RELATED"/>
    <property type="match status" value="1"/>
</dbReference>
<sequence>MYEIRSYRPGDEKAIVAAWRESMPRDPITPERFRKKVLLDANFDPEGAIVATDGSGHVVGFMLALVRRLPLYGDDLEPDNAWITVFFVHPDHRRRGIASRMMQAAKAFVTQKGRKHLFFASYAPNYFLPGIDESAYPEGYRFLLKEGFVKLYSPVAMDRSLVGFEVPGDVRALIRAREAEGYAFSRAEDRHLYPLMTFANTVFNPDWGRSIREGILQGLPLDQIWVAEYEGRIVGFSMHGGYEGIPERFGPFGVDPMFQGKGLGKILLYLCLEGMCAKGLHGAWFLWTGEESAAGHLYRQAEFVITRKFHVMRHSWTR</sequence>
<dbReference type="CDD" id="cd04301">
    <property type="entry name" value="NAT_SF"/>
    <property type="match status" value="2"/>
</dbReference>
<dbReference type="InterPro" id="IPR050832">
    <property type="entry name" value="Bact_Acetyltransf"/>
</dbReference>
<comment type="caution">
    <text evidence="4">The sequence shown here is derived from an EMBL/GenBank/DDBJ whole genome shotgun (WGS) entry which is preliminary data.</text>
</comment>
<dbReference type="SUPFAM" id="SSF55729">
    <property type="entry name" value="Acyl-CoA N-acyltransferases (Nat)"/>
    <property type="match status" value="2"/>
</dbReference>
<evidence type="ECO:0000313" key="5">
    <source>
        <dbReference type="Proteomes" id="UP000244338"/>
    </source>
</evidence>
<feature type="domain" description="N-acetyltransferase" evidence="3">
    <location>
        <begin position="195"/>
        <end position="318"/>
    </location>
</feature>
<gene>
    <name evidence="4" type="ORF">BSOLF_2794</name>
</gene>
<evidence type="ECO:0000256" key="1">
    <source>
        <dbReference type="ARBA" id="ARBA00022679"/>
    </source>
</evidence>